<evidence type="ECO:0000313" key="2">
    <source>
        <dbReference type="EMBL" id="KST62391.1"/>
    </source>
</evidence>
<dbReference type="InterPro" id="IPR038158">
    <property type="entry name" value="H-NOX_domain_sf"/>
</dbReference>
<evidence type="ECO:0000259" key="1">
    <source>
        <dbReference type="Pfam" id="PF07700"/>
    </source>
</evidence>
<dbReference type="RefSeq" id="WP_027841486.1">
    <property type="nucleotide sequence ID" value="NZ_LMTZ01000157.1"/>
</dbReference>
<name>A0A0V7ZD38_9CYAN</name>
<dbReference type="Pfam" id="PF07700">
    <property type="entry name" value="HNOB"/>
    <property type="match status" value="1"/>
</dbReference>
<sequence>MYGLVNKAIKDMVCTRFGEDIWQQIRHKAEIELDVFTSMESYPDDLTHKLVKAASIVLDLSPSDIMQAFGEYWIQYTAQEGYGEMIDMSGEDLPEFLENLDNLHARVGVSFPKLNPPSFECTDMEEESLTLHYRSTREGLSPMVFGLVKGLGERFDTEVEITQTQSRDSGADHDEFLLRYKSE</sequence>
<dbReference type="SUPFAM" id="SSF111126">
    <property type="entry name" value="Ligand-binding domain in the NO signalling and Golgi transport"/>
    <property type="match status" value="1"/>
</dbReference>
<dbReference type="GO" id="GO:0070482">
    <property type="term" value="P:response to oxygen levels"/>
    <property type="evidence" value="ECO:0007669"/>
    <property type="project" value="TreeGrafter"/>
</dbReference>
<dbReference type="GO" id="GO:0004383">
    <property type="term" value="F:guanylate cyclase activity"/>
    <property type="evidence" value="ECO:0007669"/>
    <property type="project" value="TreeGrafter"/>
</dbReference>
<keyword evidence="3" id="KW-1185">Reference proteome</keyword>
<dbReference type="EMBL" id="LMTZ01000157">
    <property type="protein sequence ID" value="KST62391.1"/>
    <property type="molecule type" value="Genomic_DNA"/>
</dbReference>
<reference evidence="2 3" key="1">
    <citation type="journal article" date="2015" name="Genome Announc.">
        <title>Draft Genome of the Euendolithic (true boring) Cyanobacterium Mastigocoleus testarum strain BC008.</title>
        <authorList>
            <person name="Guida B.S."/>
            <person name="Garcia-Pichel F."/>
        </authorList>
    </citation>
    <scope>NUCLEOTIDE SEQUENCE [LARGE SCALE GENOMIC DNA]</scope>
    <source>
        <strain evidence="2 3">BC008</strain>
    </source>
</reference>
<dbReference type="AlphaFoldDB" id="A0A0V7ZD38"/>
<dbReference type="InterPro" id="IPR024096">
    <property type="entry name" value="NO_sig/Golgi_transp_ligand-bd"/>
</dbReference>
<dbReference type="Proteomes" id="UP000053372">
    <property type="component" value="Unassembled WGS sequence"/>
</dbReference>
<gene>
    <name evidence="2" type="ORF">BC008_09490</name>
</gene>
<accession>A0A0V7ZD38</accession>
<dbReference type="GO" id="GO:0008074">
    <property type="term" value="C:guanylate cyclase complex, soluble"/>
    <property type="evidence" value="ECO:0007669"/>
    <property type="project" value="TreeGrafter"/>
</dbReference>
<comment type="caution">
    <text evidence="2">The sequence shown here is derived from an EMBL/GenBank/DDBJ whole genome shotgun (WGS) entry which is preliminary data.</text>
</comment>
<organism evidence="2 3">
    <name type="scientific">Mastigocoleus testarum BC008</name>
    <dbReference type="NCBI Taxonomy" id="371196"/>
    <lineage>
        <taxon>Bacteria</taxon>
        <taxon>Bacillati</taxon>
        <taxon>Cyanobacteriota</taxon>
        <taxon>Cyanophyceae</taxon>
        <taxon>Nostocales</taxon>
        <taxon>Hapalosiphonaceae</taxon>
        <taxon>Mastigocoleus</taxon>
    </lineage>
</organism>
<dbReference type="PANTHER" id="PTHR45655">
    <property type="entry name" value="GUANYLATE CYCLASE SOLUBLE SUBUNIT BETA-2"/>
    <property type="match status" value="1"/>
</dbReference>
<evidence type="ECO:0000313" key="3">
    <source>
        <dbReference type="Proteomes" id="UP000053372"/>
    </source>
</evidence>
<proteinExistence type="predicted"/>
<protein>
    <submittedName>
        <fullName evidence="2">Heme NO-binding protein</fullName>
    </submittedName>
</protein>
<feature type="domain" description="Heme NO-binding" evidence="1">
    <location>
        <begin position="2"/>
        <end position="162"/>
    </location>
</feature>
<dbReference type="InterPro" id="IPR011644">
    <property type="entry name" value="Heme_NO-bd"/>
</dbReference>
<dbReference type="PANTHER" id="PTHR45655:SF13">
    <property type="entry name" value="SOLUBLE GUANYLATE CYCLASE GCY-32-RELATED"/>
    <property type="match status" value="1"/>
</dbReference>
<dbReference type="GO" id="GO:0019934">
    <property type="term" value="P:cGMP-mediated signaling"/>
    <property type="evidence" value="ECO:0007669"/>
    <property type="project" value="TreeGrafter"/>
</dbReference>
<dbReference type="OrthoDB" id="7266652at2"/>
<dbReference type="Gene3D" id="3.90.1520.10">
    <property type="entry name" value="H-NOX domain"/>
    <property type="match status" value="1"/>
</dbReference>
<dbReference type="GO" id="GO:0020037">
    <property type="term" value="F:heme binding"/>
    <property type="evidence" value="ECO:0007669"/>
    <property type="project" value="InterPro"/>
</dbReference>